<dbReference type="InterPro" id="IPR020449">
    <property type="entry name" value="Tscrpt_reg_AraC-type_HTH"/>
</dbReference>
<dbReference type="Gene3D" id="1.10.10.60">
    <property type="entry name" value="Homeodomain-like"/>
    <property type="match status" value="2"/>
</dbReference>
<dbReference type="SUPFAM" id="SSF46689">
    <property type="entry name" value="Homeodomain-like"/>
    <property type="match status" value="2"/>
</dbReference>
<dbReference type="InterPro" id="IPR037923">
    <property type="entry name" value="HTH-like"/>
</dbReference>
<keyword evidence="1" id="KW-0805">Transcription regulation</keyword>
<evidence type="ECO:0000259" key="5">
    <source>
        <dbReference type="PROSITE" id="PS01124"/>
    </source>
</evidence>
<dbReference type="PANTHER" id="PTHR43280:SF30">
    <property type="entry name" value="MMSAB OPERON REGULATORY PROTEIN"/>
    <property type="match status" value="1"/>
</dbReference>
<dbReference type="InterPro" id="IPR018062">
    <property type="entry name" value="HTH_AraC-typ_CS"/>
</dbReference>
<evidence type="ECO:0000313" key="6">
    <source>
        <dbReference type="EMBL" id="MBP3961467.1"/>
    </source>
</evidence>
<organism evidence="6 7">
    <name type="scientific">Paenibacillus lignilyticus</name>
    <dbReference type="NCBI Taxonomy" id="1172615"/>
    <lineage>
        <taxon>Bacteria</taxon>
        <taxon>Bacillati</taxon>
        <taxon>Bacillota</taxon>
        <taxon>Bacilli</taxon>
        <taxon>Bacillales</taxon>
        <taxon>Paenibacillaceae</taxon>
        <taxon>Paenibacillus</taxon>
    </lineage>
</organism>
<keyword evidence="2" id="KW-0238">DNA-binding</keyword>
<dbReference type="RefSeq" id="WP_210654910.1">
    <property type="nucleotide sequence ID" value="NZ_JAGKSP010000001.1"/>
</dbReference>
<dbReference type="EMBL" id="JAGKSP010000001">
    <property type="protein sequence ID" value="MBP3961467.1"/>
    <property type="molecule type" value="Genomic_DNA"/>
</dbReference>
<dbReference type="InterPro" id="IPR009057">
    <property type="entry name" value="Homeodomain-like_sf"/>
</dbReference>
<dbReference type="Pfam" id="PF12833">
    <property type="entry name" value="HTH_18"/>
    <property type="match status" value="1"/>
</dbReference>
<keyword evidence="3" id="KW-0804">Transcription</keyword>
<reference evidence="6 7" key="1">
    <citation type="submission" date="2021-04" db="EMBL/GenBank/DDBJ databases">
        <title>Paenibacillus sp. DLE-14 whole genome sequence.</title>
        <authorList>
            <person name="Ham Y.J."/>
        </authorList>
    </citation>
    <scope>NUCLEOTIDE SEQUENCE [LARGE SCALE GENOMIC DNA]</scope>
    <source>
        <strain evidence="6 7">DLE-14</strain>
    </source>
</reference>
<feature type="compositionally biased region" description="Polar residues" evidence="4">
    <location>
        <begin position="1"/>
        <end position="12"/>
    </location>
</feature>
<dbReference type="InterPro" id="IPR018060">
    <property type="entry name" value="HTH_AraC"/>
</dbReference>
<dbReference type="PANTHER" id="PTHR43280">
    <property type="entry name" value="ARAC-FAMILY TRANSCRIPTIONAL REGULATOR"/>
    <property type="match status" value="1"/>
</dbReference>
<comment type="caution">
    <text evidence="6">The sequence shown here is derived from an EMBL/GenBank/DDBJ whole genome shotgun (WGS) entry which is preliminary data.</text>
</comment>
<dbReference type="InterPro" id="IPR003313">
    <property type="entry name" value="AraC-bd"/>
</dbReference>
<evidence type="ECO:0000256" key="4">
    <source>
        <dbReference type="SAM" id="MobiDB-lite"/>
    </source>
</evidence>
<protein>
    <submittedName>
        <fullName evidence="6">AraC family transcriptional regulator</fullName>
    </submittedName>
</protein>
<accession>A0ABS5C744</accession>
<feature type="region of interest" description="Disordered" evidence="4">
    <location>
        <begin position="1"/>
        <end position="21"/>
    </location>
</feature>
<dbReference type="Pfam" id="PF02311">
    <property type="entry name" value="AraC_binding"/>
    <property type="match status" value="1"/>
</dbReference>
<sequence length="301" mass="34289">MPAASSKNTNQHRTSDHYKFTDYNNTQPAQGELSLLFSGEGKPVAGHFIGPAVHNYYLVHTVLSGRGTFEIDGVRYSCAKGDTFIIFPDELFTYRADEKEPWHYMWVAFKGHISEHLLLTLGFSPSRPIVHTDDVRPLAALYRKIRGALESTPFPELADLEANGLLRIFLKELGLLNAGNLAFNSIAIVSDIDRQIKQAVRWLSYQYAQQISIEDLSRSLGYHRTHLSKMFKQVTGVSPMQFLLKVRMERAKELLNGQYHLSIDQVASSVGYTDALYFSKQFRKTFGYSPSEYRLHARNFK</sequence>
<keyword evidence="7" id="KW-1185">Reference proteome</keyword>
<dbReference type="CDD" id="cd06986">
    <property type="entry name" value="cupin_MmsR-like_N"/>
    <property type="match status" value="1"/>
</dbReference>
<evidence type="ECO:0000313" key="7">
    <source>
        <dbReference type="Proteomes" id="UP000673394"/>
    </source>
</evidence>
<evidence type="ECO:0000256" key="3">
    <source>
        <dbReference type="ARBA" id="ARBA00023163"/>
    </source>
</evidence>
<name>A0ABS5C744_9BACL</name>
<dbReference type="Proteomes" id="UP000673394">
    <property type="component" value="Unassembled WGS sequence"/>
</dbReference>
<evidence type="ECO:0000256" key="2">
    <source>
        <dbReference type="ARBA" id="ARBA00023125"/>
    </source>
</evidence>
<dbReference type="Gene3D" id="2.60.120.280">
    <property type="entry name" value="Regulatory protein AraC"/>
    <property type="match status" value="1"/>
</dbReference>
<evidence type="ECO:0000256" key="1">
    <source>
        <dbReference type="ARBA" id="ARBA00023015"/>
    </source>
</evidence>
<dbReference type="PROSITE" id="PS00041">
    <property type="entry name" value="HTH_ARAC_FAMILY_1"/>
    <property type="match status" value="1"/>
</dbReference>
<dbReference type="SMART" id="SM00342">
    <property type="entry name" value="HTH_ARAC"/>
    <property type="match status" value="1"/>
</dbReference>
<dbReference type="PRINTS" id="PR00032">
    <property type="entry name" value="HTHARAC"/>
</dbReference>
<dbReference type="PROSITE" id="PS01124">
    <property type="entry name" value="HTH_ARAC_FAMILY_2"/>
    <property type="match status" value="1"/>
</dbReference>
<proteinExistence type="predicted"/>
<dbReference type="SUPFAM" id="SSF51215">
    <property type="entry name" value="Regulatory protein AraC"/>
    <property type="match status" value="1"/>
</dbReference>
<gene>
    <name evidence="6" type="ORF">I8J30_02000</name>
</gene>
<feature type="domain" description="HTH araC/xylS-type" evidence="5">
    <location>
        <begin position="197"/>
        <end position="296"/>
    </location>
</feature>